<dbReference type="Pfam" id="PF00150">
    <property type="entry name" value="Cellulase"/>
    <property type="match status" value="1"/>
</dbReference>
<evidence type="ECO:0000259" key="11">
    <source>
        <dbReference type="Pfam" id="PF18448"/>
    </source>
</evidence>
<feature type="domain" description="Carbohydrate binding X2" evidence="10">
    <location>
        <begin position="392"/>
        <end position="475"/>
    </location>
</feature>
<dbReference type="Proteomes" id="UP001160499">
    <property type="component" value="Unassembled WGS sequence"/>
</dbReference>
<proteinExistence type="inferred from homology"/>
<evidence type="ECO:0000259" key="10">
    <source>
        <dbReference type="Pfam" id="PF03442"/>
    </source>
</evidence>
<dbReference type="InterPro" id="IPR014756">
    <property type="entry name" value="Ig_E-set"/>
</dbReference>
<evidence type="ECO:0000256" key="8">
    <source>
        <dbReference type="RuleBase" id="RU361153"/>
    </source>
</evidence>
<keyword evidence="6 8" id="KW-0326">Glycosidase</keyword>
<accession>A0ABT6M1L2</accession>
<dbReference type="Pfam" id="PF03442">
    <property type="entry name" value="CBM_X2"/>
    <property type="match status" value="1"/>
</dbReference>
<keyword evidence="7" id="KW-0624">Polysaccharide degradation</keyword>
<protein>
    <submittedName>
        <fullName evidence="12">Endoglucanase</fullName>
        <ecNumber evidence="12">3.2.1.4</ecNumber>
    </submittedName>
</protein>
<keyword evidence="4" id="KW-0136">Cellulose degradation</keyword>
<evidence type="ECO:0000259" key="9">
    <source>
        <dbReference type="Pfam" id="PF00150"/>
    </source>
</evidence>
<dbReference type="Gene3D" id="3.20.20.80">
    <property type="entry name" value="Glycosidases"/>
    <property type="match status" value="1"/>
</dbReference>
<evidence type="ECO:0000313" key="12">
    <source>
        <dbReference type="EMBL" id="MDH6222435.1"/>
    </source>
</evidence>
<dbReference type="InterPro" id="IPR013783">
    <property type="entry name" value="Ig-like_fold"/>
</dbReference>
<evidence type="ECO:0000256" key="4">
    <source>
        <dbReference type="ARBA" id="ARBA00023001"/>
    </source>
</evidence>
<feature type="domain" description="Endoglucanase B carbohydrate binding" evidence="11">
    <location>
        <begin position="479"/>
        <end position="583"/>
    </location>
</feature>
<keyword evidence="13" id="KW-1185">Reference proteome</keyword>
<dbReference type="Gene3D" id="2.60.40.10">
    <property type="entry name" value="Immunoglobulins"/>
    <property type="match status" value="1"/>
</dbReference>
<reference evidence="12 13" key="1">
    <citation type="submission" date="2023-04" db="EMBL/GenBank/DDBJ databases">
        <title>Forest soil microbial communities from Buena Vista Peninsula, Colon Province, Panama.</title>
        <authorList>
            <person name="Bouskill N."/>
        </authorList>
    </citation>
    <scope>NUCLEOTIDE SEQUENCE [LARGE SCALE GENOMIC DNA]</scope>
    <source>
        <strain evidence="12 13">GGS1</strain>
    </source>
</reference>
<keyword evidence="5" id="KW-0119">Carbohydrate metabolism</keyword>
<dbReference type="InterPro" id="IPR040946">
    <property type="entry name" value="CBM46"/>
</dbReference>
<dbReference type="EC" id="3.2.1.4" evidence="12"/>
<name>A0ABT6M1L2_9ACTN</name>
<dbReference type="PANTHER" id="PTHR31297:SF41">
    <property type="entry name" value="ENDOGLUCANASE, PUTATIVE (AFU_ORTHOLOGUE AFUA_5G01830)-RELATED"/>
    <property type="match status" value="1"/>
</dbReference>
<dbReference type="InterPro" id="IPR050386">
    <property type="entry name" value="Glycosyl_hydrolase_5"/>
</dbReference>
<dbReference type="InterPro" id="IPR016282">
    <property type="entry name" value="Glyco_hydro_5_endoGlcnase_B"/>
</dbReference>
<dbReference type="PIRSF" id="PIRSF001043">
    <property type="entry name" value="Endoglucanase_B"/>
    <property type="match status" value="1"/>
</dbReference>
<keyword evidence="3 8" id="KW-0378">Hydrolase</keyword>
<keyword evidence="2" id="KW-0732">Signal</keyword>
<dbReference type="PANTHER" id="PTHR31297">
    <property type="entry name" value="GLUCAN ENDO-1,6-BETA-GLUCOSIDASE B"/>
    <property type="match status" value="1"/>
</dbReference>
<dbReference type="InterPro" id="IPR005102">
    <property type="entry name" value="Carbo-bd_X2"/>
</dbReference>
<dbReference type="InterPro" id="IPR018087">
    <property type="entry name" value="Glyco_hydro_5_CS"/>
</dbReference>
<evidence type="ECO:0000256" key="6">
    <source>
        <dbReference type="ARBA" id="ARBA00023295"/>
    </source>
</evidence>
<evidence type="ECO:0000256" key="5">
    <source>
        <dbReference type="ARBA" id="ARBA00023277"/>
    </source>
</evidence>
<evidence type="ECO:0000256" key="2">
    <source>
        <dbReference type="ARBA" id="ARBA00022729"/>
    </source>
</evidence>
<dbReference type="SUPFAM" id="SSF51445">
    <property type="entry name" value="(Trans)glycosidases"/>
    <property type="match status" value="1"/>
</dbReference>
<evidence type="ECO:0000256" key="3">
    <source>
        <dbReference type="ARBA" id="ARBA00022801"/>
    </source>
</evidence>
<dbReference type="RefSeq" id="WP_280883061.1">
    <property type="nucleotide sequence ID" value="NZ_JARXVH010000034.1"/>
</dbReference>
<comment type="similarity">
    <text evidence="1 8">Belongs to the glycosyl hydrolase 5 (cellulase A) family.</text>
</comment>
<dbReference type="Pfam" id="PF18448">
    <property type="entry name" value="CBM46"/>
    <property type="match status" value="1"/>
</dbReference>
<dbReference type="SUPFAM" id="SSF81296">
    <property type="entry name" value="E set domains"/>
    <property type="match status" value="1"/>
</dbReference>
<gene>
    <name evidence="12" type="ORF">M2283_009786</name>
</gene>
<organism evidence="12 13">
    <name type="scientific">Streptomyces pseudovenezuelae</name>
    <dbReference type="NCBI Taxonomy" id="67350"/>
    <lineage>
        <taxon>Bacteria</taxon>
        <taxon>Bacillati</taxon>
        <taxon>Actinomycetota</taxon>
        <taxon>Actinomycetes</taxon>
        <taxon>Kitasatosporales</taxon>
        <taxon>Streptomycetaceae</taxon>
        <taxon>Streptomyces</taxon>
        <taxon>Streptomyces aurantiacus group</taxon>
    </lineage>
</organism>
<evidence type="ECO:0000256" key="7">
    <source>
        <dbReference type="ARBA" id="ARBA00023326"/>
    </source>
</evidence>
<dbReference type="PROSITE" id="PS00659">
    <property type="entry name" value="GLYCOSYL_HYDROL_F5"/>
    <property type="match status" value="1"/>
</dbReference>
<evidence type="ECO:0000256" key="1">
    <source>
        <dbReference type="ARBA" id="ARBA00005641"/>
    </source>
</evidence>
<dbReference type="InterPro" id="IPR017853">
    <property type="entry name" value="GH"/>
</dbReference>
<comment type="caution">
    <text evidence="12">The sequence shown here is derived from an EMBL/GenBank/DDBJ whole genome shotgun (WGS) entry which is preliminary data.</text>
</comment>
<dbReference type="EMBL" id="JARXVH010000034">
    <property type="protein sequence ID" value="MDH6222435.1"/>
    <property type="molecule type" value="Genomic_DNA"/>
</dbReference>
<feature type="domain" description="Glycoside hydrolase family 5" evidence="9">
    <location>
        <begin position="80"/>
        <end position="358"/>
    </location>
</feature>
<evidence type="ECO:0000313" key="13">
    <source>
        <dbReference type="Proteomes" id="UP001160499"/>
    </source>
</evidence>
<dbReference type="InterPro" id="IPR001547">
    <property type="entry name" value="Glyco_hydro_5"/>
</dbReference>
<sequence>MSDIQPLAHRRARGRGLGRLAALLTALAVMLSLSGTAAFGAADVHGTALHPVVHVPAKAIDAVAQMQPSWNLGNSLDAPSETAWGNPLTTKATFDTIAAAGFRSVRIPVTWSNHQSATAPYTIDATFVARVKQIVDWAQADGLYVVLNIHHDSIEWVSNITKDHDNVMARFDSTWSQISEAFKSEPRTLLFESVNEPRFNDVTDAQKTAYLNELNVSFHTVVRASGGENATRMLVLPTLGGDGAQPLLDDLSTTINSLHDSQLVATVHFYSYYPFSANLAGGTLYGDIAQKYLDDSFADMHDTFVAKGIPVYLGEYGLLTSPNYFHPESVERGEQLKYYEQLGYAARKYGVTTALWDAFNYLNRATLQWRDPDIFAMIKSSWTTRSGTASFDKVFVSKSAPITAESLTLNLNGTHFLGVWQGSTRLLPGRDYTVSGTTLTFTASALTRLVGDRAYGTDATVQARFSTGVPWNIDIVTNDNPTVAAATGTTDGLTIPTEYRGNNLATMHATYADGTNAGPLDWTPYQTFNETFSPDYPNSTIVLTPLFLASLRDGDTATLVFHFYSGQTATYKVTKNGSTVTGTVG</sequence>
<dbReference type="GO" id="GO:0008810">
    <property type="term" value="F:cellulase activity"/>
    <property type="evidence" value="ECO:0007669"/>
    <property type="project" value="UniProtKB-EC"/>
</dbReference>